<dbReference type="GO" id="GO:0003964">
    <property type="term" value="F:RNA-directed DNA polymerase activity"/>
    <property type="evidence" value="ECO:0007669"/>
    <property type="project" value="UniProtKB-EC"/>
</dbReference>
<name>A0AAV2RBH8_MEGNR</name>
<dbReference type="EMBL" id="CAXKWB010018645">
    <property type="protein sequence ID" value="CAL4121120.1"/>
    <property type="molecule type" value="Genomic_DNA"/>
</dbReference>
<keyword evidence="4" id="KW-1185">Reference proteome</keyword>
<dbReference type="Pfam" id="PF00665">
    <property type="entry name" value="rve"/>
    <property type="match status" value="1"/>
</dbReference>
<dbReference type="Gene3D" id="1.10.340.70">
    <property type="match status" value="1"/>
</dbReference>
<gene>
    <name evidence="3" type="ORF">MNOR_LOCUS22291</name>
</gene>
<dbReference type="AlphaFoldDB" id="A0AAV2RBH8"/>
<dbReference type="InterPro" id="IPR012337">
    <property type="entry name" value="RNaseH-like_sf"/>
</dbReference>
<dbReference type="EC" id="2.7.7.49" evidence="1"/>
<dbReference type="PANTHER" id="PTHR37984">
    <property type="entry name" value="PROTEIN CBG26694"/>
    <property type="match status" value="1"/>
</dbReference>
<feature type="domain" description="Integrase catalytic" evidence="2">
    <location>
        <begin position="66"/>
        <end position="189"/>
    </location>
</feature>
<feature type="non-terminal residue" evidence="3">
    <location>
        <position position="189"/>
    </location>
</feature>
<evidence type="ECO:0000313" key="3">
    <source>
        <dbReference type="EMBL" id="CAL4121120.1"/>
    </source>
</evidence>
<dbReference type="GO" id="GO:0003676">
    <property type="term" value="F:nucleic acid binding"/>
    <property type="evidence" value="ECO:0007669"/>
    <property type="project" value="InterPro"/>
</dbReference>
<proteinExistence type="predicted"/>
<evidence type="ECO:0000259" key="2">
    <source>
        <dbReference type="PROSITE" id="PS50994"/>
    </source>
</evidence>
<dbReference type="PANTHER" id="PTHR37984:SF5">
    <property type="entry name" value="PROTEIN NYNRIN-LIKE"/>
    <property type="match status" value="1"/>
</dbReference>
<protein>
    <recommendedName>
        <fullName evidence="1">RNA-directed DNA polymerase</fullName>
        <ecNumber evidence="1">2.7.7.49</ecNumber>
    </recommendedName>
</protein>
<dbReference type="SUPFAM" id="SSF53098">
    <property type="entry name" value="Ribonuclease H-like"/>
    <property type="match status" value="1"/>
</dbReference>
<dbReference type="Pfam" id="PF17921">
    <property type="entry name" value="Integrase_H2C2"/>
    <property type="match status" value="1"/>
</dbReference>
<accession>A0AAV2RBH8</accession>
<dbReference type="InterPro" id="IPR001584">
    <property type="entry name" value="Integrase_cat-core"/>
</dbReference>
<evidence type="ECO:0000256" key="1">
    <source>
        <dbReference type="ARBA" id="ARBA00012493"/>
    </source>
</evidence>
<evidence type="ECO:0000313" key="4">
    <source>
        <dbReference type="Proteomes" id="UP001497623"/>
    </source>
</evidence>
<feature type="non-terminal residue" evidence="3">
    <location>
        <position position="1"/>
    </location>
</feature>
<dbReference type="GO" id="GO:0015074">
    <property type="term" value="P:DNA integration"/>
    <property type="evidence" value="ECO:0007669"/>
    <property type="project" value="InterPro"/>
</dbReference>
<dbReference type="InterPro" id="IPR036397">
    <property type="entry name" value="RNaseH_sf"/>
</dbReference>
<dbReference type="InterPro" id="IPR041588">
    <property type="entry name" value="Integrase_H2C2"/>
</dbReference>
<organism evidence="3 4">
    <name type="scientific">Meganyctiphanes norvegica</name>
    <name type="common">Northern krill</name>
    <name type="synonym">Thysanopoda norvegica</name>
    <dbReference type="NCBI Taxonomy" id="48144"/>
    <lineage>
        <taxon>Eukaryota</taxon>
        <taxon>Metazoa</taxon>
        <taxon>Ecdysozoa</taxon>
        <taxon>Arthropoda</taxon>
        <taxon>Crustacea</taxon>
        <taxon>Multicrustacea</taxon>
        <taxon>Malacostraca</taxon>
        <taxon>Eumalacostraca</taxon>
        <taxon>Eucarida</taxon>
        <taxon>Euphausiacea</taxon>
        <taxon>Euphausiidae</taxon>
        <taxon>Meganyctiphanes</taxon>
    </lineage>
</organism>
<dbReference type="Proteomes" id="UP001497623">
    <property type="component" value="Unassembled WGS sequence"/>
</dbReference>
<dbReference type="InterPro" id="IPR050951">
    <property type="entry name" value="Retrovirus_Pol_polyprotein"/>
</dbReference>
<comment type="caution">
    <text evidence="3">The sequence shown here is derived from an EMBL/GenBank/DDBJ whole genome shotgun (WGS) entry which is preliminary data.</text>
</comment>
<dbReference type="Gene3D" id="3.30.420.10">
    <property type="entry name" value="Ribonuclease H-like superfamily/Ribonuclease H"/>
    <property type="match status" value="1"/>
</dbReference>
<dbReference type="PROSITE" id="PS50994">
    <property type="entry name" value="INTEGRASE"/>
    <property type="match status" value="1"/>
</dbReference>
<sequence>LYYNHDTLFSGHQGVDRTLQRIKSAYHWLSIRKDTHDYVQSCDKCQKYKTNVTPYFTNYVGKMKIFADLPNEVIFVDIAYAQRSQEGYQYMLVIIDSFSRFMEVFPIRTLTAQDIIKELTRYSCVHGFPNQIYTDSAGDFRKAMIDDCSHLLNVRHCTSIPWRHQSNISERYIQMLKSGIRLMVPEERL</sequence>
<reference evidence="3 4" key="1">
    <citation type="submission" date="2024-05" db="EMBL/GenBank/DDBJ databases">
        <authorList>
            <person name="Wallberg A."/>
        </authorList>
    </citation>
    <scope>NUCLEOTIDE SEQUENCE [LARGE SCALE GENOMIC DNA]</scope>
</reference>